<dbReference type="InterPro" id="IPR035235">
    <property type="entry name" value="DUF5343"/>
</dbReference>
<dbReference type="AlphaFoldDB" id="A0A371P3Y1"/>
<dbReference type="EMBL" id="QUBR01000002">
    <property type="protein sequence ID" value="REK70220.1"/>
    <property type="molecule type" value="Genomic_DNA"/>
</dbReference>
<evidence type="ECO:0000313" key="2">
    <source>
        <dbReference type="Proteomes" id="UP000265581"/>
    </source>
</evidence>
<accession>A0A371P3Y1</accession>
<name>A0A371P3Y1_9ACTN</name>
<dbReference type="Pfam" id="PF17278">
    <property type="entry name" value="DUF5343"/>
    <property type="match status" value="1"/>
</dbReference>
<dbReference type="OrthoDB" id="5186897at2"/>
<evidence type="ECO:0000313" key="1">
    <source>
        <dbReference type="EMBL" id="REK70220.1"/>
    </source>
</evidence>
<organism evidence="1 2">
    <name type="scientific">Aeromicrobium endophyticum</name>
    <dbReference type="NCBI Taxonomy" id="2292704"/>
    <lineage>
        <taxon>Bacteria</taxon>
        <taxon>Bacillati</taxon>
        <taxon>Actinomycetota</taxon>
        <taxon>Actinomycetes</taxon>
        <taxon>Propionibacteriales</taxon>
        <taxon>Nocardioidaceae</taxon>
        <taxon>Aeromicrobium</taxon>
    </lineage>
</organism>
<comment type="caution">
    <text evidence="1">The sequence shown here is derived from an EMBL/GenBank/DDBJ whole genome shotgun (WGS) entry which is preliminary data.</text>
</comment>
<sequence length="298" mass="31991">MTAIPYVTDVRDVRRVLRLVERGTMPSAVTTKHLIANGIPEHDAAHVRGLLESLGFVGADGVPTPAYVGYRESDDRAEVLADAVRRAYGLLLDDEPSDEALARLVAEHGDVSADAAHQVLSTFAALRELADLQTPAAASIEAVTPQRRAVVGHISRLMQASIAEFDTARVCLQHDLTRPAVVWAWNSFAALAFAHLADDDFAVLRTSGRRAQLDPVELMRKVDGAELIELLVVGGQIGAADRAVLEQLLCRRDDCARPATPAPDRDEAAAYLSSVLAQSALLTQHPLAHQASEPVTAP</sequence>
<reference evidence="1 2" key="1">
    <citation type="submission" date="2018-08" db="EMBL/GenBank/DDBJ databases">
        <title>Aeromicrobium sp. M2KJ-4, whole genome shotgun sequence.</title>
        <authorList>
            <person name="Tuo L."/>
        </authorList>
    </citation>
    <scope>NUCLEOTIDE SEQUENCE [LARGE SCALE GENOMIC DNA]</scope>
    <source>
        <strain evidence="1 2">M2KJ-4</strain>
    </source>
</reference>
<dbReference type="Proteomes" id="UP000265581">
    <property type="component" value="Unassembled WGS sequence"/>
</dbReference>
<keyword evidence="2" id="KW-1185">Reference proteome</keyword>
<proteinExistence type="predicted"/>
<gene>
    <name evidence="1" type="ORF">DX116_13755</name>
</gene>
<protein>
    <submittedName>
        <fullName evidence="1">Uncharacterized protein</fullName>
    </submittedName>
</protein>
<dbReference type="RefSeq" id="WP_119704818.1">
    <property type="nucleotide sequence ID" value="NZ_JBHSOI010000002.1"/>
</dbReference>